<dbReference type="InterPro" id="IPR036770">
    <property type="entry name" value="Ankyrin_rpt-contain_sf"/>
</dbReference>
<feature type="repeat" description="ANK" evidence="5">
    <location>
        <begin position="379"/>
        <end position="411"/>
    </location>
</feature>
<feature type="repeat" description="ANK" evidence="5">
    <location>
        <begin position="248"/>
        <end position="280"/>
    </location>
</feature>
<protein>
    <submittedName>
        <fullName evidence="8">Ankyrin repeat and SOCS box containing 2</fullName>
    </submittedName>
</protein>
<dbReference type="Pfam" id="PF13857">
    <property type="entry name" value="Ank_5"/>
    <property type="match status" value="1"/>
</dbReference>
<comment type="pathway">
    <text evidence="1">Protein modification; protein ubiquitination.</text>
</comment>
<evidence type="ECO:0000256" key="4">
    <source>
        <dbReference type="ARBA" id="ARBA00023043"/>
    </source>
</evidence>
<name>A0A8C4Q6N8_EPTBU</name>
<feature type="region of interest" description="Disordered" evidence="6">
    <location>
        <begin position="45"/>
        <end position="67"/>
    </location>
</feature>
<feature type="repeat" description="ANK" evidence="5">
    <location>
        <begin position="182"/>
        <end position="214"/>
    </location>
</feature>
<proteinExistence type="inferred from homology"/>
<dbReference type="PROSITE" id="PS50088">
    <property type="entry name" value="ANK_REPEAT"/>
    <property type="match status" value="8"/>
</dbReference>
<dbReference type="SUPFAM" id="SSF158235">
    <property type="entry name" value="SOCS box-like"/>
    <property type="match status" value="1"/>
</dbReference>
<feature type="repeat" description="ANK" evidence="5">
    <location>
        <begin position="421"/>
        <end position="447"/>
    </location>
</feature>
<keyword evidence="4 5" id="KW-0040">ANK repeat</keyword>
<dbReference type="Pfam" id="PF07525">
    <property type="entry name" value="SOCS_box"/>
    <property type="match status" value="1"/>
</dbReference>
<dbReference type="InterPro" id="IPR002110">
    <property type="entry name" value="Ankyrin_rpt"/>
</dbReference>
<dbReference type="InterPro" id="IPR051573">
    <property type="entry name" value="Ankyrin-SOCS_box_domain"/>
</dbReference>
<feature type="compositionally biased region" description="Polar residues" evidence="6">
    <location>
        <begin position="51"/>
        <end position="67"/>
    </location>
</feature>
<evidence type="ECO:0000256" key="6">
    <source>
        <dbReference type="SAM" id="MobiDB-lite"/>
    </source>
</evidence>
<organism evidence="8 9">
    <name type="scientific">Eptatretus burgeri</name>
    <name type="common">Inshore hagfish</name>
    <dbReference type="NCBI Taxonomy" id="7764"/>
    <lineage>
        <taxon>Eukaryota</taxon>
        <taxon>Metazoa</taxon>
        <taxon>Chordata</taxon>
        <taxon>Craniata</taxon>
        <taxon>Vertebrata</taxon>
        <taxon>Cyclostomata</taxon>
        <taxon>Myxini</taxon>
        <taxon>Myxiniformes</taxon>
        <taxon>Myxinidae</taxon>
        <taxon>Eptatretinae</taxon>
        <taxon>Eptatretus</taxon>
    </lineage>
</organism>
<evidence type="ECO:0000256" key="3">
    <source>
        <dbReference type="ARBA" id="ARBA00022737"/>
    </source>
</evidence>
<feature type="domain" description="SOCS box" evidence="7">
    <location>
        <begin position="593"/>
        <end position="643"/>
    </location>
</feature>
<dbReference type="SMART" id="SM00253">
    <property type="entry name" value="SOCS"/>
    <property type="match status" value="1"/>
</dbReference>
<keyword evidence="9" id="KW-1185">Reference proteome</keyword>
<dbReference type="AlphaFoldDB" id="A0A8C4Q6N8"/>
<dbReference type="Ensembl" id="ENSEBUT00000011389.1">
    <property type="protein sequence ID" value="ENSEBUP00000010834.1"/>
    <property type="gene ID" value="ENSEBUG00000006964.1"/>
</dbReference>
<evidence type="ECO:0000256" key="5">
    <source>
        <dbReference type="PROSITE-ProRule" id="PRU00023"/>
    </source>
</evidence>
<evidence type="ECO:0000313" key="8">
    <source>
        <dbReference type="Ensembl" id="ENSEBUP00000010834.1"/>
    </source>
</evidence>
<dbReference type="InterPro" id="IPR001496">
    <property type="entry name" value="SOCS_box"/>
</dbReference>
<dbReference type="Gene3D" id="1.10.750.20">
    <property type="entry name" value="SOCS box"/>
    <property type="match status" value="1"/>
</dbReference>
<evidence type="ECO:0000313" key="9">
    <source>
        <dbReference type="Proteomes" id="UP000694388"/>
    </source>
</evidence>
<comment type="similarity">
    <text evidence="2">Belongs to the ankyrin SOCS box (ASB) family.</text>
</comment>
<dbReference type="UniPathway" id="UPA00143"/>
<dbReference type="CDD" id="cd03716">
    <property type="entry name" value="SOCS_ASB_like"/>
    <property type="match status" value="1"/>
</dbReference>
<evidence type="ECO:0000256" key="1">
    <source>
        <dbReference type="ARBA" id="ARBA00004906"/>
    </source>
</evidence>
<dbReference type="PANTHER" id="PTHR24136:SF15">
    <property type="entry name" value="ANK_REP_REGION DOMAIN-CONTAINING PROTEIN"/>
    <property type="match status" value="1"/>
</dbReference>
<feature type="repeat" description="ANK" evidence="5">
    <location>
        <begin position="351"/>
        <end position="379"/>
    </location>
</feature>
<reference evidence="8" key="2">
    <citation type="submission" date="2025-09" db="UniProtKB">
        <authorList>
            <consortium name="Ensembl"/>
        </authorList>
    </citation>
    <scope>IDENTIFICATION</scope>
</reference>
<dbReference type="FunFam" id="1.10.750.20:FF:000001">
    <property type="entry name" value="Ankyrin repeat and SOCS box containing 1"/>
    <property type="match status" value="1"/>
</dbReference>
<evidence type="ECO:0000256" key="2">
    <source>
        <dbReference type="ARBA" id="ARBA00005949"/>
    </source>
</evidence>
<dbReference type="GO" id="GO:0035556">
    <property type="term" value="P:intracellular signal transduction"/>
    <property type="evidence" value="ECO:0007669"/>
    <property type="project" value="InterPro"/>
</dbReference>
<dbReference type="Proteomes" id="UP000694388">
    <property type="component" value="Unplaced"/>
</dbReference>
<dbReference type="GO" id="GO:0045732">
    <property type="term" value="P:positive regulation of protein catabolic process"/>
    <property type="evidence" value="ECO:0007669"/>
    <property type="project" value="TreeGrafter"/>
</dbReference>
<dbReference type="GO" id="GO:0016567">
    <property type="term" value="P:protein ubiquitination"/>
    <property type="evidence" value="ECO:0007669"/>
    <property type="project" value="UniProtKB-UniPathway"/>
</dbReference>
<dbReference type="GeneTree" id="ENSGT00940000155490"/>
<dbReference type="SMART" id="SM00969">
    <property type="entry name" value="SOCS_box"/>
    <property type="match status" value="1"/>
</dbReference>
<reference evidence="8" key="1">
    <citation type="submission" date="2025-08" db="UniProtKB">
        <authorList>
            <consortium name="Ensembl"/>
        </authorList>
    </citation>
    <scope>IDENTIFICATION</scope>
</reference>
<dbReference type="Gene3D" id="1.25.40.20">
    <property type="entry name" value="Ankyrin repeat-containing domain"/>
    <property type="match status" value="2"/>
</dbReference>
<evidence type="ECO:0000259" key="7">
    <source>
        <dbReference type="PROSITE" id="PS50225"/>
    </source>
</evidence>
<dbReference type="PROSITE" id="PS50297">
    <property type="entry name" value="ANK_REP_REGION"/>
    <property type="match status" value="7"/>
</dbReference>
<accession>A0A8C4Q6N8</accession>
<dbReference type="PANTHER" id="PTHR24136">
    <property type="entry name" value="SOWAH (DROSOPHILA) HOMOLOG"/>
    <property type="match status" value="1"/>
</dbReference>
<feature type="repeat" description="ANK" evidence="5">
    <location>
        <begin position="314"/>
        <end position="346"/>
    </location>
</feature>
<dbReference type="InterPro" id="IPR036036">
    <property type="entry name" value="SOCS_box-like_dom_sf"/>
</dbReference>
<sequence>MATGAWQRTGPDTGVLGADDLSLYGSMSEEELVHMAIEQSLIVDTSHGSHKQTSNDSTTYSVQNNPSSSPVYDSNRMMAHTCAGESPSHGSTSPIRRGFMQWRSIRRQLLQQQHEMPGPLSLAIMEDDSAQLSQLLAKDVDLTIHSAIGMLPVHEAAFLGKPNCLKVMLQVHPSCMNSLTKHHDTPLSLATTQEQVECMKILLEAGASPNLRGSRNETPLYKACENNNNGAMQLLLKFGADVNVCGNHGHTPLFEAISKNNKDMVELLVAAGAKIEVRNNFGLTPMFLAAACGRLDILKYLHALGTDVDTEAKDGATALYEACKNEHEDIVEFLLSIGANANKANNKVLMPLHIASSKGNEDIVCMLLPKTSNVRVKRSGISPLHFATEHGHHDIMEMLINHGYCVNAELSIERSHLYEDRRSTPLYFAVANGDLEAAHILLEAGADPERDFLRPLLVAVQMQDISLARLLLTYGASLEPIVPSLPMTFPTPFFFAARGLRMLKLLLDWGTNADTCFHCDFGAAPHPVVPNKRRRDWLMNDRPHPLQFCEFLSSSELEPWSGPIIAVLLDYIGNVRLCSRLKEHLDSFEEWAPIRETADNPRPLAHICRLMIRRVIGRRNLRRVTRLPVPKRLQHYILYKTDME</sequence>
<keyword evidence="3" id="KW-0677">Repeat</keyword>
<dbReference type="PROSITE" id="PS50225">
    <property type="entry name" value="SOCS"/>
    <property type="match status" value="1"/>
</dbReference>
<dbReference type="SMART" id="SM00248">
    <property type="entry name" value="ANK"/>
    <property type="match status" value="10"/>
</dbReference>
<dbReference type="SUPFAM" id="SSF48403">
    <property type="entry name" value="Ankyrin repeat"/>
    <property type="match status" value="2"/>
</dbReference>
<feature type="repeat" description="ANK" evidence="5">
    <location>
        <begin position="215"/>
        <end position="247"/>
    </location>
</feature>
<feature type="repeat" description="ANK" evidence="5">
    <location>
        <begin position="281"/>
        <end position="313"/>
    </location>
</feature>
<dbReference type="Pfam" id="PF12796">
    <property type="entry name" value="Ank_2"/>
    <property type="match status" value="2"/>
</dbReference>
<dbReference type="OMA" id="CKNGHFS"/>